<keyword evidence="2" id="KW-1185">Reference proteome</keyword>
<dbReference type="STRING" id="53326.A0A016V825"/>
<protein>
    <submittedName>
        <fullName evidence="1">Uncharacterized protein</fullName>
    </submittedName>
</protein>
<dbReference type="OrthoDB" id="61870at2759"/>
<name>A0A016V825_9BILA</name>
<reference evidence="2" key="1">
    <citation type="journal article" date="2015" name="Nat. Genet.">
        <title>The genome and transcriptome of the zoonotic hookworm Ancylostoma ceylanicum identify infection-specific gene families.</title>
        <authorList>
            <person name="Schwarz E.M."/>
            <person name="Hu Y."/>
            <person name="Antoshechkin I."/>
            <person name="Miller M.M."/>
            <person name="Sternberg P.W."/>
            <person name="Aroian R.V."/>
        </authorList>
    </citation>
    <scope>NUCLEOTIDE SEQUENCE</scope>
    <source>
        <strain evidence="2">HY135</strain>
    </source>
</reference>
<dbReference type="PANTHER" id="PTHR20958:SF6">
    <property type="entry name" value="GLYCINE N-ACYLTRANSFERASE-LIKE PROTEIN"/>
    <property type="match status" value="1"/>
</dbReference>
<dbReference type="Gene3D" id="3.40.630.30">
    <property type="match status" value="1"/>
</dbReference>
<proteinExistence type="predicted"/>
<dbReference type="Proteomes" id="UP000024635">
    <property type="component" value="Unassembled WGS sequence"/>
</dbReference>
<accession>A0A016V825</accession>
<evidence type="ECO:0000313" key="1">
    <source>
        <dbReference type="EMBL" id="EYC23550.1"/>
    </source>
</evidence>
<organism evidence="1 2">
    <name type="scientific">Ancylostoma ceylanicum</name>
    <dbReference type="NCBI Taxonomy" id="53326"/>
    <lineage>
        <taxon>Eukaryota</taxon>
        <taxon>Metazoa</taxon>
        <taxon>Ecdysozoa</taxon>
        <taxon>Nematoda</taxon>
        <taxon>Chromadorea</taxon>
        <taxon>Rhabditida</taxon>
        <taxon>Rhabditina</taxon>
        <taxon>Rhabditomorpha</taxon>
        <taxon>Strongyloidea</taxon>
        <taxon>Ancylostomatidae</taxon>
        <taxon>Ancylostomatinae</taxon>
        <taxon>Ancylostoma</taxon>
    </lineage>
</organism>
<dbReference type="InterPro" id="IPR016181">
    <property type="entry name" value="Acyl_CoA_acyltransferase"/>
</dbReference>
<sequence length="289" mass="33310">MIMLKEHSTPQEKQKAFEMSQNTPDLLLIHAALFPAPYERQVKLFAYPFSTPTYWFLLNIQKNTAPFVVVAQDGDSYDKNTFLTALKLFSVKTRILESEEQIEFGAEAHLMHEIAKFVMQEEGHRPGIRHEHHVFYMTPDQMARVQKVECSLPYGFEESNLKLEDAEEVFIHSECKQPVELIRQRIEYLPSSCIRQSSTGVVVSRELRSFSGAMVDQYTMPEHRRQGLGQAVEISLAQKIISLDGTPFKLVPTFLTSILLSSQESPFWSMWSRNTFPVPYVLQAFRKSL</sequence>
<dbReference type="SUPFAM" id="SSF55729">
    <property type="entry name" value="Acyl-CoA N-acyltransferases (Nat)"/>
    <property type="match status" value="1"/>
</dbReference>
<dbReference type="InterPro" id="IPR053225">
    <property type="entry name" value="Acyl-CoA_N-acyltransferase"/>
</dbReference>
<comment type="caution">
    <text evidence="1">The sequence shown here is derived from an EMBL/GenBank/DDBJ whole genome shotgun (WGS) entry which is preliminary data.</text>
</comment>
<gene>
    <name evidence="1" type="primary">Acey_s0015.g2715</name>
    <name evidence="1" type="ORF">Y032_0015g2715</name>
</gene>
<dbReference type="AlphaFoldDB" id="A0A016V825"/>
<dbReference type="EMBL" id="JARK01001351">
    <property type="protein sequence ID" value="EYC23550.1"/>
    <property type="molecule type" value="Genomic_DNA"/>
</dbReference>
<evidence type="ECO:0000313" key="2">
    <source>
        <dbReference type="Proteomes" id="UP000024635"/>
    </source>
</evidence>
<dbReference type="PANTHER" id="PTHR20958">
    <property type="entry name" value="GLYCINE N-ACYLTRANSFERASE-LIKE PROTEIN"/>
    <property type="match status" value="1"/>
</dbReference>